<dbReference type="InterPro" id="IPR029058">
    <property type="entry name" value="AB_hydrolase_fold"/>
</dbReference>
<dbReference type="Proteomes" id="UP001379533">
    <property type="component" value="Chromosome"/>
</dbReference>
<dbReference type="Gene3D" id="3.40.50.1820">
    <property type="entry name" value="alpha/beta hydrolase"/>
    <property type="match status" value="1"/>
</dbReference>
<name>A0ABZ2JVQ6_9BACT</name>
<protein>
    <submittedName>
        <fullName evidence="1">Uncharacterized protein</fullName>
    </submittedName>
</protein>
<proteinExistence type="predicted"/>
<dbReference type="PROSITE" id="PS51257">
    <property type="entry name" value="PROKAR_LIPOPROTEIN"/>
    <property type="match status" value="1"/>
</dbReference>
<gene>
    <name evidence="1" type="ORF">LZC95_29440</name>
</gene>
<organism evidence="1 2">
    <name type="scientific">Pendulispora brunnea</name>
    <dbReference type="NCBI Taxonomy" id="2905690"/>
    <lineage>
        <taxon>Bacteria</taxon>
        <taxon>Pseudomonadati</taxon>
        <taxon>Myxococcota</taxon>
        <taxon>Myxococcia</taxon>
        <taxon>Myxococcales</taxon>
        <taxon>Sorangiineae</taxon>
        <taxon>Pendulisporaceae</taxon>
        <taxon>Pendulispora</taxon>
    </lineage>
</organism>
<sequence>MRDRWALLLLLALGCNGGRSSSPAPVREEAAVAVVAQEAPEAPEAPSTALAPLAAEEPYAQLEVEGFGAAVVSLPLGAVEPRPIVLATHGNYDRPEWQCEVWRAIVADSAFVLCPRGIARRDSPSPKDIRFTYSNGKVLAREISAGLAALRARFGAYIADAPIVYTGFSLGAILGASFAMGPKDATPYERLVLIEGGHDAWTPETAKRYAGAGGKKVLFACGQAGSFPSARKAAAHLEAAGVQTRIVGVKSAGHTYDGPVAKAVGESWKWLLD</sequence>
<dbReference type="EMBL" id="CP089982">
    <property type="protein sequence ID" value="WXA90568.1"/>
    <property type="molecule type" value="Genomic_DNA"/>
</dbReference>
<dbReference type="SUPFAM" id="SSF53474">
    <property type="entry name" value="alpha/beta-Hydrolases"/>
    <property type="match status" value="1"/>
</dbReference>
<reference evidence="1 2" key="1">
    <citation type="submission" date="2021-12" db="EMBL/GenBank/DDBJ databases">
        <title>Discovery of the Pendulisporaceae a myxobacterial family with distinct sporulation behavior and unique specialized metabolism.</title>
        <authorList>
            <person name="Garcia R."/>
            <person name="Popoff A."/>
            <person name="Bader C.D."/>
            <person name="Loehr J."/>
            <person name="Walesch S."/>
            <person name="Walt C."/>
            <person name="Boldt J."/>
            <person name="Bunk B."/>
            <person name="Haeckl F.J.F.P.J."/>
            <person name="Gunesch A.P."/>
            <person name="Birkelbach J."/>
            <person name="Nuebel U."/>
            <person name="Pietschmann T."/>
            <person name="Bach T."/>
            <person name="Mueller R."/>
        </authorList>
    </citation>
    <scope>NUCLEOTIDE SEQUENCE [LARGE SCALE GENOMIC DNA]</scope>
    <source>
        <strain evidence="1 2">MSr12523</strain>
    </source>
</reference>
<accession>A0ABZ2JVQ6</accession>
<evidence type="ECO:0000313" key="2">
    <source>
        <dbReference type="Proteomes" id="UP001379533"/>
    </source>
</evidence>
<keyword evidence="2" id="KW-1185">Reference proteome</keyword>
<dbReference type="RefSeq" id="WP_394841182.1">
    <property type="nucleotide sequence ID" value="NZ_CP089982.1"/>
</dbReference>
<evidence type="ECO:0000313" key="1">
    <source>
        <dbReference type="EMBL" id="WXA90568.1"/>
    </source>
</evidence>